<keyword evidence="1" id="KW-0472">Membrane</keyword>
<dbReference type="PROSITE" id="PS51257">
    <property type="entry name" value="PROKAR_LIPOPROTEIN"/>
    <property type="match status" value="1"/>
</dbReference>
<sequence>MKKTIALAAITLSIVACNKSEMANQNSSETNNASEIAEEKITNTDSASISVNENVKIGQEVAQKIHEKVINETNKSIDSLAKTSQIIPEVIDETPPEVEEKKVVNTPPKPQIIKETKIIYKEKPSIKPSTLNPIKKYGNLTFSVDDNEAAISEVRYLVKKYDGKIKSENLTSNNENNTNYIIAKIPLKEYDYLIEDLMNNLGTLNDKTLEIKGDDYQPNQLCDVEITLYSKNTTFTKSENEPKTFGEKAINAVKTGWEVIGNILLFFLPFWPLILLIAFGYFYFKKKKTKEEVNH</sequence>
<keyword evidence="1" id="KW-1133">Transmembrane helix</keyword>
<evidence type="ECO:0000313" key="2">
    <source>
        <dbReference type="EMBL" id="GGP01890.1"/>
    </source>
</evidence>
<evidence type="ECO:0000313" key="3">
    <source>
        <dbReference type="Proteomes" id="UP000620064"/>
    </source>
</evidence>
<feature type="transmembrane region" description="Helical" evidence="1">
    <location>
        <begin position="263"/>
        <end position="284"/>
    </location>
</feature>
<proteinExistence type="predicted"/>
<organism evidence="2 3">
    <name type="scientific">Cloacibacterium rupense</name>
    <dbReference type="NCBI Taxonomy" id="517423"/>
    <lineage>
        <taxon>Bacteria</taxon>
        <taxon>Pseudomonadati</taxon>
        <taxon>Bacteroidota</taxon>
        <taxon>Flavobacteriia</taxon>
        <taxon>Flavobacteriales</taxon>
        <taxon>Weeksellaceae</taxon>
    </lineage>
</organism>
<name>A0ABQ2NGR9_9FLAO</name>
<dbReference type="Proteomes" id="UP000620064">
    <property type="component" value="Unassembled WGS sequence"/>
</dbReference>
<gene>
    <name evidence="2" type="ORF">GCM10010992_04080</name>
</gene>
<keyword evidence="1" id="KW-0812">Transmembrane</keyword>
<accession>A0ABQ2NGR9</accession>
<evidence type="ECO:0000256" key="1">
    <source>
        <dbReference type="SAM" id="Phobius"/>
    </source>
</evidence>
<reference evidence="3" key="1">
    <citation type="journal article" date="2019" name="Int. J. Syst. Evol. Microbiol.">
        <title>The Global Catalogue of Microorganisms (GCM) 10K type strain sequencing project: providing services to taxonomists for standard genome sequencing and annotation.</title>
        <authorList>
            <consortium name="The Broad Institute Genomics Platform"/>
            <consortium name="The Broad Institute Genome Sequencing Center for Infectious Disease"/>
            <person name="Wu L."/>
            <person name="Ma J."/>
        </authorList>
    </citation>
    <scope>NUCLEOTIDE SEQUENCE [LARGE SCALE GENOMIC DNA]</scope>
    <source>
        <strain evidence="3">CGMCC 1.7656</strain>
    </source>
</reference>
<dbReference type="RefSeq" id="WP_188616411.1">
    <property type="nucleotide sequence ID" value="NZ_BMLV01000001.1"/>
</dbReference>
<dbReference type="EMBL" id="BMLV01000001">
    <property type="protein sequence ID" value="GGP01890.1"/>
    <property type="molecule type" value="Genomic_DNA"/>
</dbReference>
<evidence type="ECO:0008006" key="4">
    <source>
        <dbReference type="Google" id="ProtNLM"/>
    </source>
</evidence>
<protein>
    <recommendedName>
        <fullName evidence="4">DUF4349 domain-containing protein</fullName>
    </recommendedName>
</protein>
<comment type="caution">
    <text evidence="2">The sequence shown here is derived from an EMBL/GenBank/DDBJ whole genome shotgun (WGS) entry which is preliminary data.</text>
</comment>
<keyword evidence="3" id="KW-1185">Reference proteome</keyword>